<keyword evidence="1" id="KW-0812">Transmembrane</keyword>
<feature type="transmembrane region" description="Helical" evidence="1">
    <location>
        <begin position="19"/>
        <end position="35"/>
    </location>
</feature>
<organism evidence="2 3">
    <name type="scientific">Lacimonas salitolerans</name>
    <dbReference type="NCBI Taxonomy" id="1323750"/>
    <lineage>
        <taxon>Bacteria</taxon>
        <taxon>Pseudomonadati</taxon>
        <taxon>Pseudomonadota</taxon>
        <taxon>Alphaproteobacteria</taxon>
        <taxon>Rhodobacterales</taxon>
        <taxon>Paracoccaceae</taxon>
        <taxon>Lacimonas</taxon>
    </lineage>
</organism>
<accession>A0ABW4EDY8</accession>
<evidence type="ECO:0000256" key="1">
    <source>
        <dbReference type="SAM" id="Phobius"/>
    </source>
</evidence>
<proteinExistence type="predicted"/>
<dbReference type="RefSeq" id="WP_379914266.1">
    <property type="nucleotide sequence ID" value="NZ_JBHUDD010000043.1"/>
</dbReference>
<comment type="caution">
    <text evidence="2">The sequence shown here is derived from an EMBL/GenBank/DDBJ whole genome shotgun (WGS) entry which is preliminary data.</text>
</comment>
<gene>
    <name evidence="2" type="ORF">ACFTOW_06590</name>
</gene>
<keyword evidence="1" id="KW-1133">Transmembrane helix</keyword>
<keyword evidence="3" id="KW-1185">Reference proteome</keyword>
<reference evidence="3" key="1">
    <citation type="journal article" date="2019" name="Int. J. Syst. Evol. Microbiol.">
        <title>The Global Catalogue of Microorganisms (GCM) 10K type strain sequencing project: providing services to taxonomists for standard genome sequencing and annotation.</title>
        <authorList>
            <consortium name="The Broad Institute Genomics Platform"/>
            <consortium name="The Broad Institute Genome Sequencing Center for Infectious Disease"/>
            <person name="Wu L."/>
            <person name="Ma J."/>
        </authorList>
    </citation>
    <scope>NUCLEOTIDE SEQUENCE [LARGE SCALE GENOMIC DNA]</scope>
    <source>
        <strain evidence="3">CGMCC 1.12477</strain>
    </source>
</reference>
<sequence length="146" mass="16425">MADPTPLTHHSRGRSRRNMGALVLIWAGLAGLLVFLDAAPWIVASLALFTLPLAYEVWRNPQCRLTLDATALDWQGILGADRVPLVRIDKVRFDRRLDMSMRVTLVLTDGRKLRLPHDVLPPPERLETALQAYGVKTERHPFSLIG</sequence>
<keyword evidence="1" id="KW-0472">Membrane</keyword>
<protein>
    <recommendedName>
        <fullName evidence="4">Toxin CptA</fullName>
    </recommendedName>
</protein>
<dbReference type="Proteomes" id="UP001597186">
    <property type="component" value="Unassembled WGS sequence"/>
</dbReference>
<evidence type="ECO:0000313" key="2">
    <source>
        <dbReference type="EMBL" id="MFD1509065.1"/>
    </source>
</evidence>
<evidence type="ECO:0008006" key="4">
    <source>
        <dbReference type="Google" id="ProtNLM"/>
    </source>
</evidence>
<name>A0ABW4EDY8_9RHOB</name>
<dbReference type="EMBL" id="JBHUDD010000043">
    <property type="protein sequence ID" value="MFD1509065.1"/>
    <property type="molecule type" value="Genomic_DNA"/>
</dbReference>
<evidence type="ECO:0000313" key="3">
    <source>
        <dbReference type="Proteomes" id="UP001597186"/>
    </source>
</evidence>